<name>A0A4S8JEU4_MUSBA</name>
<dbReference type="SUPFAM" id="SSF52266">
    <property type="entry name" value="SGNH hydrolase"/>
    <property type="match status" value="1"/>
</dbReference>
<dbReference type="EMBL" id="PYDT01000005">
    <property type="protein sequence ID" value="THU60433.1"/>
    <property type="molecule type" value="Genomic_DNA"/>
</dbReference>
<dbReference type="GO" id="GO:0016787">
    <property type="term" value="F:hydrolase activity"/>
    <property type="evidence" value="ECO:0007669"/>
    <property type="project" value="UniProtKB-KW"/>
</dbReference>
<dbReference type="Proteomes" id="UP000317650">
    <property type="component" value="Chromosome 7"/>
</dbReference>
<dbReference type="InterPro" id="IPR052940">
    <property type="entry name" value="Carb_Esterase_6"/>
</dbReference>
<comment type="caution">
    <text evidence="4">The sequence shown here is derived from an EMBL/GenBank/DDBJ whole genome shotgun (WGS) entry which is preliminary data.</text>
</comment>
<reference evidence="4 5" key="1">
    <citation type="journal article" date="2019" name="Nat. Plants">
        <title>Genome sequencing of Musa balbisiana reveals subgenome evolution and function divergence in polyploid bananas.</title>
        <authorList>
            <person name="Yao X."/>
        </authorList>
    </citation>
    <scope>NUCLEOTIDE SEQUENCE [LARGE SCALE GENOMIC DNA]</scope>
    <source>
        <strain evidence="5">cv. DH-PKW</strain>
        <tissue evidence="4">Leaves</tissue>
    </source>
</reference>
<dbReference type="AlphaFoldDB" id="A0A4S8JEU4"/>
<keyword evidence="5" id="KW-1185">Reference proteome</keyword>
<keyword evidence="2" id="KW-0732">Signal</keyword>
<proteinExistence type="predicted"/>
<dbReference type="STRING" id="52838.A0A4S8JEU4"/>
<dbReference type="Pfam" id="PF03629">
    <property type="entry name" value="SASA"/>
    <property type="match status" value="1"/>
</dbReference>
<dbReference type="InterPro" id="IPR005181">
    <property type="entry name" value="SASA"/>
</dbReference>
<feature type="chain" id="PRO_5020481243" description="Sialate O-acetylesterase domain-containing protein" evidence="2">
    <location>
        <begin position="19"/>
        <end position="274"/>
    </location>
</feature>
<gene>
    <name evidence="4" type="ORF">C4D60_Mb07t12660</name>
</gene>
<dbReference type="PANTHER" id="PTHR31988:SF15">
    <property type="entry name" value="ESTERASE, PUTATIVE (DUF303)-RELATED"/>
    <property type="match status" value="1"/>
</dbReference>
<accession>A0A4S8JEU4</accession>
<evidence type="ECO:0000313" key="4">
    <source>
        <dbReference type="EMBL" id="THU60433.1"/>
    </source>
</evidence>
<organism evidence="4 5">
    <name type="scientific">Musa balbisiana</name>
    <name type="common">Banana</name>
    <dbReference type="NCBI Taxonomy" id="52838"/>
    <lineage>
        <taxon>Eukaryota</taxon>
        <taxon>Viridiplantae</taxon>
        <taxon>Streptophyta</taxon>
        <taxon>Embryophyta</taxon>
        <taxon>Tracheophyta</taxon>
        <taxon>Spermatophyta</taxon>
        <taxon>Magnoliopsida</taxon>
        <taxon>Liliopsida</taxon>
        <taxon>Zingiberales</taxon>
        <taxon>Musaceae</taxon>
        <taxon>Musa</taxon>
    </lineage>
</organism>
<evidence type="ECO:0000256" key="2">
    <source>
        <dbReference type="SAM" id="SignalP"/>
    </source>
</evidence>
<evidence type="ECO:0000256" key="1">
    <source>
        <dbReference type="ARBA" id="ARBA00022801"/>
    </source>
</evidence>
<evidence type="ECO:0000259" key="3">
    <source>
        <dbReference type="Pfam" id="PF03629"/>
    </source>
</evidence>
<protein>
    <recommendedName>
        <fullName evidence="3">Sialate O-acetylesterase domain-containing protein</fullName>
    </recommendedName>
</protein>
<sequence length="274" mass="29261">MPPLAVSLLLALLRLVLAAPSAQCDLHHATSCPGRTPKKLVFVLAGQSNMAGRGGVSGDLWDGAVPPQCRPSPSILRLSARLRWEVAREPLHADVDVNKTCGVGPGMAFAHAILSSVFWAARPPPVIGLVPCAVGGTRIEEWARGTALYDGLVRRARAAAGKLGAVLWYQGESDTVSREDAEAYRARMERLVLHLRSDLEMPGLLLIQVAIASGEGNFTEIVRKAQKDICLPSVACVDAKGLQLEADHLHLTTSAQVQLGEMLAATYLTHAMSK</sequence>
<keyword evidence="1" id="KW-0378">Hydrolase</keyword>
<feature type="domain" description="Sialate O-acetylesterase" evidence="3">
    <location>
        <begin position="39"/>
        <end position="268"/>
    </location>
</feature>
<dbReference type="PANTHER" id="PTHR31988">
    <property type="entry name" value="ESTERASE, PUTATIVE (DUF303)-RELATED"/>
    <property type="match status" value="1"/>
</dbReference>
<evidence type="ECO:0000313" key="5">
    <source>
        <dbReference type="Proteomes" id="UP000317650"/>
    </source>
</evidence>
<dbReference type="Gene3D" id="3.40.50.1110">
    <property type="entry name" value="SGNH hydrolase"/>
    <property type="match status" value="1"/>
</dbReference>
<feature type="signal peptide" evidence="2">
    <location>
        <begin position="1"/>
        <end position="18"/>
    </location>
</feature>
<dbReference type="InterPro" id="IPR036514">
    <property type="entry name" value="SGNH_hydro_sf"/>
</dbReference>